<evidence type="ECO:0000313" key="1">
    <source>
        <dbReference type="EMBL" id="RVT97688.1"/>
    </source>
</evidence>
<evidence type="ECO:0000313" key="2">
    <source>
        <dbReference type="Proteomes" id="UP000282957"/>
    </source>
</evidence>
<dbReference type="Pfam" id="PF02635">
    <property type="entry name" value="DsrE"/>
    <property type="match status" value="1"/>
</dbReference>
<accession>A0A437MJ52</accession>
<dbReference type="SUPFAM" id="SSF75169">
    <property type="entry name" value="DsrEFH-like"/>
    <property type="match status" value="1"/>
</dbReference>
<dbReference type="EMBL" id="SACL01000002">
    <property type="protein sequence ID" value="RVT97688.1"/>
    <property type="molecule type" value="Genomic_DNA"/>
</dbReference>
<dbReference type="OrthoDB" id="269440at2"/>
<sequence length="124" mass="12403">MSALGIILISGGHERAHYALMVATAAAAIGRDVTIFATNAGTRALLAERPLEADPREAEVASAGVAPLSALREAAQELGVGLLVCDAGLAMEGLRGAALLPGVEVSGLVGFLSRIGAGAQMLTL</sequence>
<dbReference type="Proteomes" id="UP000282957">
    <property type="component" value="Unassembled WGS sequence"/>
</dbReference>
<dbReference type="PANTHER" id="PTHR34655:SF2">
    <property type="entry name" value="PEROXIREDOXIN FAMILY PROTEIN"/>
    <property type="match status" value="1"/>
</dbReference>
<name>A0A437MJ52_9PROT</name>
<dbReference type="InterPro" id="IPR003787">
    <property type="entry name" value="Sulphur_relay_DsrE/F-like"/>
</dbReference>
<reference evidence="1 2" key="1">
    <citation type="submission" date="2019-01" db="EMBL/GenBank/DDBJ databases">
        <authorList>
            <person name="Chen W.-M."/>
        </authorList>
    </citation>
    <scope>NUCLEOTIDE SEQUENCE [LARGE SCALE GENOMIC DNA]</scope>
    <source>
        <strain evidence="1 2">CCP-6</strain>
    </source>
</reference>
<dbReference type="AlphaFoldDB" id="A0A437MJ52"/>
<gene>
    <name evidence="1" type="ORF">EOD42_07695</name>
</gene>
<protein>
    <submittedName>
        <fullName evidence="1">Uncharacterized protein</fullName>
    </submittedName>
</protein>
<dbReference type="PANTHER" id="PTHR34655">
    <property type="entry name" value="CONSERVED WITHIN P. AEROPHILUM"/>
    <property type="match status" value="1"/>
</dbReference>
<keyword evidence="2" id="KW-1185">Reference proteome</keyword>
<comment type="caution">
    <text evidence="1">The sequence shown here is derived from an EMBL/GenBank/DDBJ whole genome shotgun (WGS) entry which is preliminary data.</text>
</comment>
<organism evidence="1 2">
    <name type="scientific">Rhodovarius crocodyli</name>
    <dbReference type="NCBI Taxonomy" id="1979269"/>
    <lineage>
        <taxon>Bacteria</taxon>
        <taxon>Pseudomonadati</taxon>
        <taxon>Pseudomonadota</taxon>
        <taxon>Alphaproteobacteria</taxon>
        <taxon>Acetobacterales</taxon>
        <taxon>Roseomonadaceae</taxon>
        <taxon>Rhodovarius</taxon>
    </lineage>
</organism>
<dbReference type="RefSeq" id="WP_127786917.1">
    <property type="nucleotide sequence ID" value="NZ_SACL01000002.1"/>
</dbReference>
<proteinExistence type="predicted"/>
<dbReference type="InterPro" id="IPR027396">
    <property type="entry name" value="DsrEFH-like"/>
</dbReference>
<dbReference type="Gene3D" id="3.40.1260.10">
    <property type="entry name" value="DsrEFH-like"/>
    <property type="match status" value="1"/>
</dbReference>